<accession>A0A087HCJ2</accession>
<sequence length="376" mass="41604">MSHVTKLTGTNYLMWSLQVKAFLDGHGLIHHIDESMSIPVATLIVGTTTTPNPAFIKWNRQDKLIYSALLGAISTPVQAIVSLTTSSSQIWTKLASTYANPSRGHILQLREQLKFYSKGTKTIDEYIQGITTRLNELAILGKPSEHEDSIDIILKGLPEDYKTVKDQIGGKDTPPSITEIHERLLNHEAKLLIANNDNTTAAFPISANNVQQRHHNNRNNNNYNRNNNNYNRSFTSNKPYVNNPNWQAAPPQQSGNNSRGPRPYLGKCQICHPQGHSARRCPQLSSLQSTTSQPPSTPFRPWQPRANLAMSSPYTAENWLLDSGATHHITSDLNNLNLHHVYNGGDDVLLADGSNLAITHTGEGSEHGGPVTPRPN</sequence>
<dbReference type="InterPro" id="IPR036875">
    <property type="entry name" value="Znf_CCHC_sf"/>
</dbReference>
<dbReference type="EMBL" id="CM002871">
    <property type="protein sequence ID" value="KFK39844.1"/>
    <property type="molecule type" value="Genomic_DNA"/>
</dbReference>
<dbReference type="Proteomes" id="UP000029120">
    <property type="component" value="Chromosome 3"/>
</dbReference>
<feature type="region of interest" description="Disordered" evidence="1">
    <location>
        <begin position="213"/>
        <end position="301"/>
    </location>
</feature>
<dbReference type="OMA" id="ICHPQGH"/>
<evidence type="ECO:0008006" key="4">
    <source>
        <dbReference type="Google" id="ProtNLM"/>
    </source>
</evidence>
<dbReference type="GO" id="GO:0008270">
    <property type="term" value="F:zinc ion binding"/>
    <property type="evidence" value="ECO:0007669"/>
    <property type="project" value="InterPro"/>
</dbReference>
<evidence type="ECO:0000256" key="1">
    <source>
        <dbReference type="SAM" id="MobiDB-lite"/>
    </source>
</evidence>
<dbReference type="PANTHER" id="PTHR47481:SF22">
    <property type="entry name" value="RETROTRANSPOSON GAG DOMAIN-CONTAINING PROTEIN"/>
    <property type="match status" value="1"/>
</dbReference>
<keyword evidence="3" id="KW-1185">Reference proteome</keyword>
<feature type="compositionally biased region" description="Low complexity" evidence="1">
    <location>
        <begin position="218"/>
        <end position="232"/>
    </location>
</feature>
<organism evidence="2 3">
    <name type="scientific">Arabis alpina</name>
    <name type="common">Alpine rock-cress</name>
    <dbReference type="NCBI Taxonomy" id="50452"/>
    <lineage>
        <taxon>Eukaryota</taxon>
        <taxon>Viridiplantae</taxon>
        <taxon>Streptophyta</taxon>
        <taxon>Embryophyta</taxon>
        <taxon>Tracheophyta</taxon>
        <taxon>Spermatophyta</taxon>
        <taxon>Magnoliopsida</taxon>
        <taxon>eudicotyledons</taxon>
        <taxon>Gunneridae</taxon>
        <taxon>Pentapetalae</taxon>
        <taxon>rosids</taxon>
        <taxon>malvids</taxon>
        <taxon>Brassicales</taxon>
        <taxon>Brassicaceae</taxon>
        <taxon>Arabideae</taxon>
        <taxon>Arabis</taxon>
    </lineage>
</organism>
<dbReference type="SUPFAM" id="SSF57756">
    <property type="entry name" value="Retrovirus zinc finger-like domains"/>
    <property type="match status" value="1"/>
</dbReference>
<dbReference type="AlphaFoldDB" id="A0A087HCJ2"/>
<evidence type="ECO:0000313" key="3">
    <source>
        <dbReference type="Proteomes" id="UP000029120"/>
    </source>
</evidence>
<dbReference type="GO" id="GO:0003676">
    <property type="term" value="F:nucleic acid binding"/>
    <property type="evidence" value="ECO:0007669"/>
    <property type="project" value="InterPro"/>
</dbReference>
<evidence type="ECO:0000313" key="2">
    <source>
        <dbReference type="EMBL" id="KFK39844.1"/>
    </source>
</evidence>
<proteinExistence type="predicted"/>
<protein>
    <recommendedName>
        <fullName evidence="4">CCHC-type domain-containing protein</fullName>
    </recommendedName>
</protein>
<dbReference type="PANTHER" id="PTHR47481">
    <property type="match status" value="1"/>
</dbReference>
<name>A0A087HCJ2_ARAAL</name>
<reference evidence="3" key="1">
    <citation type="journal article" date="2015" name="Nat. Plants">
        <title>Genome expansion of Arabis alpina linked with retrotransposition and reduced symmetric DNA methylation.</title>
        <authorList>
            <person name="Willing E.M."/>
            <person name="Rawat V."/>
            <person name="Mandakova T."/>
            <person name="Maumus F."/>
            <person name="James G.V."/>
            <person name="Nordstroem K.J."/>
            <person name="Becker C."/>
            <person name="Warthmann N."/>
            <person name="Chica C."/>
            <person name="Szarzynska B."/>
            <person name="Zytnicki M."/>
            <person name="Albani M.C."/>
            <person name="Kiefer C."/>
            <person name="Bergonzi S."/>
            <person name="Castaings L."/>
            <person name="Mateos J.L."/>
            <person name="Berns M.C."/>
            <person name="Bujdoso N."/>
            <person name="Piofczyk T."/>
            <person name="de Lorenzo L."/>
            <person name="Barrero-Sicilia C."/>
            <person name="Mateos I."/>
            <person name="Piednoel M."/>
            <person name="Hagmann J."/>
            <person name="Chen-Min-Tao R."/>
            <person name="Iglesias-Fernandez R."/>
            <person name="Schuster S.C."/>
            <person name="Alonso-Blanco C."/>
            <person name="Roudier F."/>
            <person name="Carbonero P."/>
            <person name="Paz-Ares J."/>
            <person name="Davis S.J."/>
            <person name="Pecinka A."/>
            <person name="Quesneville H."/>
            <person name="Colot V."/>
            <person name="Lysak M.A."/>
            <person name="Weigel D."/>
            <person name="Coupland G."/>
            <person name="Schneeberger K."/>
        </authorList>
    </citation>
    <scope>NUCLEOTIDE SEQUENCE [LARGE SCALE GENOMIC DNA]</scope>
    <source>
        <strain evidence="3">cv. Pajares</strain>
    </source>
</reference>
<dbReference type="Gramene" id="KFK39844">
    <property type="protein sequence ID" value="KFK39844"/>
    <property type="gene ID" value="AALP_AA3G295200"/>
</dbReference>
<feature type="compositionally biased region" description="Polar residues" evidence="1">
    <location>
        <begin position="233"/>
        <end position="259"/>
    </location>
</feature>
<gene>
    <name evidence="2" type="ordered locus">AALP_Aa3g295200</name>
</gene>
<dbReference type="Pfam" id="PF14223">
    <property type="entry name" value="Retrotran_gag_2"/>
    <property type="match status" value="1"/>
</dbReference>
<dbReference type="eggNOG" id="KOG0017">
    <property type="taxonomic scope" value="Eukaryota"/>
</dbReference>
<feature type="compositionally biased region" description="Low complexity" evidence="1">
    <location>
        <begin position="282"/>
        <end position="294"/>
    </location>
</feature>
<dbReference type="OrthoDB" id="1111149at2759"/>